<dbReference type="GO" id="GO:0009279">
    <property type="term" value="C:cell outer membrane"/>
    <property type="evidence" value="ECO:0007669"/>
    <property type="project" value="UniProtKB-SubCell"/>
</dbReference>
<evidence type="ECO:0000256" key="3">
    <source>
        <dbReference type="ARBA" id="ARBA00022452"/>
    </source>
</evidence>
<dbReference type="Gene3D" id="2.60.40.1120">
    <property type="entry name" value="Carboxypeptidase-like, regulatory domain"/>
    <property type="match status" value="1"/>
</dbReference>
<dbReference type="SUPFAM" id="SSF56935">
    <property type="entry name" value="Porins"/>
    <property type="match status" value="1"/>
</dbReference>
<evidence type="ECO:0000313" key="11">
    <source>
        <dbReference type="Proteomes" id="UP000609064"/>
    </source>
</evidence>
<evidence type="ECO:0000313" key="10">
    <source>
        <dbReference type="EMBL" id="GGD48174.1"/>
    </source>
</evidence>
<evidence type="ECO:0000256" key="1">
    <source>
        <dbReference type="ARBA" id="ARBA00004571"/>
    </source>
</evidence>
<feature type="signal peptide" evidence="8">
    <location>
        <begin position="1"/>
        <end position="20"/>
    </location>
</feature>
<reference evidence="10" key="1">
    <citation type="journal article" date="2014" name="Int. J. Syst. Evol. Microbiol.">
        <title>Complete genome sequence of Corynebacterium casei LMG S-19264T (=DSM 44701T), isolated from a smear-ripened cheese.</title>
        <authorList>
            <consortium name="US DOE Joint Genome Institute (JGI-PGF)"/>
            <person name="Walter F."/>
            <person name="Albersmeier A."/>
            <person name="Kalinowski J."/>
            <person name="Ruckert C."/>
        </authorList>
    </citation>
    <scope>NUCLEOTIDE SEQUENCE</scope>
    <source>
        <strain evidence="10">CGMCC 1.15958</strain>
    </source>
</reference>
<dbReference type="InterPro" id="IPR039426">
    <property type="entry name" value="TonB-dep_rcpt-like"/>
</dbReference>
<dbReference type="InterPro" id="IPR008969">
    <property type="entry name" value="CarboxyPept-like_regulatory"/>
</dbReference>
<dbReference type="RefSeq" id="WP_188764963.1">
    <property type="nucleotide sequence ID" value="NZ_BMKK01000002.1"/>
</dbReference>
<organism evidence="10 11">
    <name type="scientific">Emticicia aquatilis</name>
    <dbReference type="NCBI Taxonomy" id="1537369"/>
    <lineage>
        <taxon>Bacteria</taxon>
        <taxon>Pseudomonadati</taxon>
        <taxon>Bacteroidota</taxon>
        <taxon>Cytophagia</taxon>
        <taxon>Cytophagales</taxon>
        <taxon>Leadbetterellaceae</taxon>
        <taxon>Emticicia</taxon>
    </lineage>
</organism>
<keyword evidence="2 7" id="KW-0813">Transport</keyword>
<dbReference type="SUPFAM" id="SSF49464">
    <property type="entry name" value="Carboxypeptidase regulatory domain-like"/>
    <property type="match status" value="1"/>
</dbReference>
<dbReference type="InterPro" id="IPR036942">
    <property type="entry name" value="Beta-barrel_TonB_sf"/>
</dbReference>
<evidence type="ECO:0000259" key="9">
    <source>
        <dbReference type="Pfam" id="PF07715"/>
    </source>
</evidence>
<keyword evidence="10" id="KW-0176">Collagen</keyword>
<evidence type="ECO:0000256" key="8">
    <source>
        <dbReference type="SAM" id="SignalP"/>
    </source>
</evidence>
<comment type="subcellular location">
    <subcellularLocation>
        <location evidence="1 7">Cell outer membrane</location>
        <topology evidence="1 7">Multi-pass membrane protein</topology>
    </subcellularLocation>
</comment>
<comment type="similarity">
    <text evidence="7">Belongs to the TonB-dependent receptor family.</text>
</comment>
<evidence type="ECO:0000256" key="2">
    <source>
        <dbReference type="ARBA" id="ARBA00022448"/>
    </source>
</evidence>
<dbReference type="Pfam" id="PF07715">
    <property type="entry name" value="Plug"/>
    <property type="match status" value="1"/>
</dbReference>
<feature type="chain" id="PRO_5036838494" evidence="8">
    <location>
        <begin position="21"/>
        <end position="762"/>
    </location>
</feature>
<feature type="domain" description="TonB-dependent receptor plug" evidence="9">
    <location>
        <begin position="143"/>
        <end position="220"/>
    </location>
</feature>
<reference evidence="10" key="2">
    <citation type="submission" date="2020-09" db="EMBL/GenBank/DDBJ databases">
        <authorList>
            <person name="Sun Q."/>
            <person name="Zhou Y."/>
        </authorList>
    </citation>
    <scope>NUCLEOTIDE SEQUENCE</scope>
    <source>
        <strain evidence="10">CGMCC 1.15958</strain>
    </source>
</reference>
<dbReference type="Pfam" id="PF13715">
    <property type="entry name" value="CarbopepD_reg_2"/>
    <property type="match status" value="1"/>
</dbReference>
<keyword evidence="5 7" id="KW-0472">Membrane</keyword>
<dbReference type="Gene3D" id="2.170.130.10">
    <property type="entry name" value="TonB-dependent receptor, plug domain"/>
    <property type="match status" value="1"/>
</dbReference>
<dbReference type="Gene3D" id="2.40.170.20">
    <property type="entry name" value="TonB-dependent receptor, beta-barrel domain"/>
    <property type="match status" value="1"/>
</dbReference>
<keyword evidence="3 7" id="KW-1134">Transmembrane beta strand</keyword>
<evidence type="ECO:0000256" key="4">
    <source>
        <dbReference type="ARBA" id="ARBA00022692"/>
    </source>
</evidence>
<evidence type="ECO:0000256" key="5">
    <source>
        <dbReference type="ARBA" id="ARBA00023136"/>
    </source>
</evidence>
<gene>
    <name evidence="10" type="ORF">GCM10011514_10230</name>
</gene>
<name>A0A916YJS9_9BACT</name>
<accession>A0A916YJS9</accession>
<keyword evidence="6 7" id="KW-0998">Cell outer membrane</keyword>
<dbReference type="InterPro" id="IPR037066">
    <property type="entry name" value="Plug_dom_sf"/>
</dbReference>
<dbReference type="Proteomes" id="UP000609064">
    <property type="component" value="Unassembled WGS sequence"/>
</dbReference>
<sequence>MKHSIKIIFILAIISLSVSAQNYTLSGYIKDAKSGEAVIGSSIFLTNTKSGTSANTYGFYSVTFKASDTLGVVFSSLGYQPQIKKLSGRQNQSLNIDLLENSSNLQEVVVKASRNDDNVQKTQMGVIDVPMKLANSLPVVLGERDIMKIIQLLPGVQAGNEGTTGFYVRGGNSDQNLVQLDEATVYNPNHLFGLFSTFNSNALNRVTLIKGGFPAQYGGRLSSVLDITMKEGNNKKVAVQGGIGLISSNITVEGPIKKEKGSFIISGRRTYIDLLAKPFVKGIGYTFYDLNAKINYQITPKDKLFLSGFYGNDNANYTGASSLNYGINFGNSTATLRWNHLFNQKLFANTSFIINNYHLGLSTIQSGYVAQLYSSIKDINAKTDFEFYPNQNHNVRFGVNFSTHTFAPFSASIKIPKSGKVPKFNPDSLAIKTIINELAFYFNDEIKLSSNISLNAGLRVPYFYTKDISYKYLEPRISTKINLNQETSLKLSYTVMNQFLHLIPNSTASLPTDIWIPASKATAPQQSKQISLGIFKNFKENTYKTSFEVYYKDMKNQALFKEGTLLTQVSVIENNLTFGKGYSYGAELFIEKNSGKFNGWLAYTLSWTNQTFKDLNFGKEFPFAYDRRHNLSIVGNYDLSKHWMLSGAFVFNTGRPYTLPVGRVDVGNGGTLYNGTYADYTERNNYRLNSFHRLDVSAIYKKTRQLFHKSYESEWVFSVYNLYSRRNPYFVYLSTDEITKTPVATQVSLLPAVPSVSYNFKF</sequence>
<dbReference type="EMBL" id="BMKK01000002">
    <property type="protein sequence ID" value="GGD48174.1"/>
    <property type="molecule type" value="Genomic_DNA"/>
</dbReference>
<evidence type="ECO:0000256" key="7">
    <source>
        <dbReference type="PROSITE-ProRule" id="PRU01360"/>
    </source>
</evidence>
<keyword evidence="11" id="KW-1185">Reference proteome</keyword>
<evidence type="ECO:0000256" key="6">
    <source>
        <dbReference type="ARBA" id="ARBA00023237"/>
    </source>
</evidence>
<proteinExistence type="inferred from homology"/>
<dbReference type="AlphaFoldDB" id="A0A916YJS9"/>
<comment type="caution">
    <text evidence="10">The sequence shown here is derived from an EMBL/GenBank/DDBJ whole genome shotgun (WGS) entry which is preliminary data.</text>
</comment>
<keyword evidence="8" id="KW-0732">Signal</keyword>
<keyword evidence="4 7" id="KW-0812">Transmembrane</keyword>
<dbReference type="InterPro" id="IPR012910">
    <property type="entry name" value="Plug_dom"/>
</dbReference>
<protein>
    <submittedName>
        <fullName evidence="10">Collagen-binding protein</fullName>
    </submittedName>
</protein>
<dbReference type="PROSITE" id="PS52016">
    <property type="entry name" value="TONB_DEPENDENT_REC_3"/>
    <property type="match status" value="1"/>
</dbReference>